<evidence type="ECO:0000313" key="2">
    <source>
        <dbReference type="EMBL" id="KAF2672779.1"/>
    </source>
</evidence>
<accession>A0A6A6UKK4</accession>
<organism evidence="2 3">
    <name type="scientific">Microthyrium microscopicum</name>
    <dbReference type="NCBI Taxonomy" id="703497"/>
    <lineage>
        <taxon>Eukaryota</taxon>
        <taxon>Fungi</taxon>
        <taxon>Dikarya</taxon>
        <taxon>Ascomycota</taxon>
        <taxon>Pezizomycotina</taxon>
        <taxon>Dothideomycetes</taxon>
        <taxon>Dothideomycetes incertae sedis</taxon>
        <taxon>Microthyriales</taxon>
        <taxon>Microthyriaceae</taxon>
        <taxon>Microthyrium</taxon>
    </lineage>
</organism>
<dbReference type="EMBL" id="MU004231">
    <property type="protein sequence ID" value="KAF2672779.1"/>
    <property type="molecule type" value="Genomic_DNA"/>
</dbReference>
<dbReference type="Pfam" id="PF06985">
    <property type="entry name" value="HET"/>
    <property type="match status" value="1"/>
</dbReference>
<evidence type="ECO:0000259" key="1">
    <source>
        <dbReference type="Pfam" id="PF06985"/>
    </source>
</evidence>
<dbReference type="AlphaFoldDB" id="A0A6A6UKK4"/>
<evidence type="ECO:0000313" key="3">
    <source>
        <dbReference type="Proteomes" id="UP000799302"/>
    </source>
</evidence>
<sequence>MGQISYSPLSVEKKEIRLLTLFSKPTVIEDARDAANKALADLSISGESHPADGFQSQDESKPCGGSLTIVSLNDNPEYEALSYVWGDENLKSTFILDGVEVKITENLAVALRHLEPTEKPLVLWIDAICINQSDNVEKSHQVSQMKDIYSAATSVTVWLGPFADGSDYVMSQFEKFDEKFDVFSDSNTTTLVGLVRQAMESGLTTLEQICSPVVKQTAAQIEQLFNREWWYRVWSRFCRNWP</sequence>
<keyword evidence="3" id="KW-1185">Reference proteome</keyword>
<proteinExistence type="predicted"/>
<reference evidence="2" key="1">
    <citation type="journal article" date="2020" name="Stud. Mycol.">
        <title>101 Dothideomycetes genomes: a test case for predicting lifestyles and emergence of pathogens.</title>
        <authorList>
            <person name="Haridas S."/>
            <person name="Albert R."/>
            <person name="Binder M."/>
            <person name="Bloem J."/>
            <person name="Labutti K."/>
            <person name="Salamov A."/>
            <person name="Andreopoulos B."/>
            <person name="Baker S."/>
            <person name="Barry K."/>
            <person name="Bills G."/>
            <person name="Bluhm B."/>
            <person name="Cannon C."/>
            <person name="Castanera R."/>
            <person name="Culley D."/>
            <person name="Daum C."/>
            <person name="Ezra D."/>
            <person name="Gonzalez J."/>
            <person name="Henrissat B."/>
            <person name="Kuo A."/>
            <person name="Liang C."/>
            <person name="Lipzen A."/>
            <person name="Lutzoni F."/>
            <person name="Magnuson J."/>
            <person name="Mondo S."/>
            <person name="Nolan M."/>
            <person name="Ohm R."/>
            <person name="Pangilinan J."/>
            <person name="Park H.-J."/>
            <person name="Ramirez L."/>
            <person name="Alfaro M."/>
            <person name="Sun H."/>
            <person name="Tritt A."/>
            <person name="Yoshinaga Y."/>
            <person name="Zwiers L.-H."/>
            <person name="Turgeon B."/>
            <person name="Goodwin S."/>
            <person name="Spatafora J."/>
            <person name="Crous P."/>
            <person name="Grigoriev I."/>
        </authorList>
    </citation>
    <scope>NUCLEOTIDE SEQUENCE</scope>
    <source>
        <strain evidence="2">CBS 115976</strain>
    </source>
</reference>
<feature type="domain" description="Heterokaryon incompatibility" evidence="1">
    <location>
        <begin position="78"/>
        <end position="234"/>
    </location>
</feature>
<name>A0A6A6UKK4_9PEZI</name>
<dbReference type="InterPro" id="IPR052895">
    <property type="entry name" value="HetReg/Transcr_Mod"/>
</dbReference>
<dbReference type="PANTHER" id="PTHR24148:SF82">
    <property type="entry name" value="HETEROKARYON INCOMPATIBILITY DOMAIN-CONTAINING PROTEIN"/>
    <property type="match status" value="1"/>
</dbReference>
<gene>
    <name evidence="2" type="ORF">BT63DRAFT_420986</name>
</gene>
<dbReference type="InterPro" id="IPR010730">
    <property type="entry name" value="HET"/>
</dbReference>
<dbReference type="Proteomes" id="UP000799302">
    <property type="component" value="Unassembled WGS sequence"/>
</dbReference>
<protein>
    <recommendedName>
        <fullName evidence="1">Heterokaryon incompatibility domain-containing protein</fullName>
    </recommendedName>
</protein>
<dbReference type="PANTHER" id="PTHR24148">
    <property type="entry name" value="ANKYRIN REPEAT DOMAIN-CONTAINING PROTEIN 39 HOMOLOG-RELATED"/>
    <property type="match status" value="1"/>
</dbReference>
<dbReference type="OrthoDB" id="2157530at2759"/>